<dbReference type="Proteomes" id="UP000274578">
    <property type="component" value="Chromosome 1"/>
</dbReference>
<dbReference type="EMBL" id="LR134384">
    <property type="protein sequence ID" value="VEH16725.1"/>
    <property type="molecule type" value="Genomic_DNA"/>
</dbReference>
<gene>
    <name evidence="2" type="ORF">NCTC13071_02765</name>
</gene>
<dbReference type="KEGG" id="poc:NCTC13071_02765"/>
<sequence length="71" mass="8147">MAFLSLRTRTKNKNKNDGKKQKKGSRRRRSVLCVVFFTVAPQPSSLRLASLRSAFCRYVLFPDLVNPVFLS</sequence>
<dbReference type="AlphaFoldDB" id="A0A448L9Q5"/>
<accession>A0A448L9Q5</accession>
<proteinExistence type="predicted"/>
<evidence type="ECO:0000256" key="1">
    <source>
        <dbReference type="SAM" id="MobiDB-lite"/>
    </source>
</evidence>
<name>A0A448L9Q5_9BACT</name>
<feature type="region of interest" description="Disordered" evidence="1">
    <location>
        <begin position="1"/>
        <end position="28"/>
    </location>
</feature>
<reference evidence="2 3" key="1">
    <citation type="submission" date="2018-12" db="EMBL/GenBank/DDBJ databases">
        <authorList>
            <consortium name="Pathogen Informatics"/>
        </authorList>
    </citation>
    <scope>NUCLEOTIDE SEQUENCE [LARGE SCALE GENOMIC DNA]</scope>
    <source>
        <strain evidence="2 3">NCTC13071</strain>
    </source>
</reference>
<evidence type="ECO:0000313" key="2">
    <source>
        <dbReference type="EMBL" id="VEH16725.1"/>
    </source>
</evidence>
<organism evidence="2 3">
    <name type="scientific">Segatella oris</name>
    <dbReference type="NCBI Taxonomy" id="28135"/>
    <lineage>
        <taxon>Bacteria</taxon>
        <taxon>Pseudomonadati</taxon>
        <taxon>Bacteroidota</taxon>
        <taxon>Bacteroidia</taxon>
        <taxon>Bacteroidales</taxon>
        <taxon>Prevotellaceae</taxon>
        <taxon>Segatella</taxon>
    </lineage>
</organism>
<evidence type="ECO:0000313" key="3">
    <source>
        <dbReference type="Proteomes" id="UP000274578"/>
    </source>
</evidence>
<protein>
    <submittedName>
        <fullName evidence="2">Uncharacterized protein</fullName>
    </submittedName>
</protein>